<dbReference type="EMBL" id="ANJA01002123">
    <property type="protein sequence ID" value="ETO71979.1"/>
    <property type="molecule type" value="Genomic_DNA"/>
</dbReference>
<evidence type="ECO:0000256" key="2">
    <source>
        <dbReference type="SAM" id="MobiDB-lite"/>
    </source>
</evidence>
<sequence>MPGRPRVVRVKSDDAAAEPARPTQRREAVSYVRKMEIVAHYETHNSLDETVALFFPDAPASQVRAKKQLVMRWKRERAKIAAICEAGGGRKTNDRKFGMGATLSAEAEQRIVDWMHSEQAAGHVVSAKRLTERAMQAAQEDKLHPDSFKASWTWRQSFLRRHGFTQGAQRGQTIPDTDSAPDTVPDTTKTDTAITTL</sequence>
<feature type="region of interest" description="Disordered" evidence="2">
    <location>
        <begin position="1"/>
        <end position="23"/>
    </location>
</feature>
<feature type="domain" description="HTH CENPB-type" evidence="3">
    <location>
        <begin position="95"/>
        <end position="168"/>
    </location>
</feature>
<dbReference type="InterPro" id="IPR009057">
    <property type="entry name" value="Homeodomain-like_sf"/>
</dbReference>
<dbReference type="Gene3D" id="1.10.10.60">
    <property type="entry name" value="Homeodomain-like"/>
    <property type="match status" value="1"/>
</dbReference>
<protein>
    <recommendedName>
        <fullName evidence="3">HTH CENPB-type domain-containing protein</fullName>
    </recommendedName>
</protein>
<dbReference type="PROSITE" id="PS51253">
    <property type="entry name" value="HTH_CENPB"/>
    <property type="match status" value="1"/>
</dbReference>
<evidence type="ECO:0000259" key="3">
    <source>
        <dbReference type="PROSITE" id="PS51253"/>
    </source>
</evidence>
<feature type="region of interest" description="Disordered" evidence="2">
    <location>
        <begin position="164"/>
        <end position="197"/>
    </location>
</feature>
<accession>A0A080ZZB8</accession>
<dbReference type="Pfam" id="PF03221">
    <property type="entry name" value="HTH_Tnp_Tc5"/>
    <property type="match status" value="1"/>
</dbReference>
<dbReference type="Proteomes" id="UP000028582">
    <property type="component" value="Unassembled WGS sequence"/>
</dbReference>
<evidence type="ECO:0000313" key="5">
    <source>
        <dbReference type="Proteomes" id="UP000028582"/>
    </source>
</evidence>
<comment type="caution">
    <text evidence="4">The sequence shown here is derived from an EMBL/GenBank/DDBJ whole genome shotgun (WGS) entry which is preliminary data.</text>
</comment>
<dbReference type="SUPFAM" id="SSF46689">
    <property type="entry name" value="Homeodomain-like"/>
    <property type="match status" value="1"/>
</dbReference>
<dbReference type="InterPro" id="IPR006600">
    <property type="entry name" value="HTH_CenpB_DNA-bd_dom"/>
</dbReference>
<evidence type="ECO:0000313" key="4">
    <source>
        <dbReference type="EMBL" id="ETO71979.1"/>
    </source>
</evidence>
<dbReference type="OrthoDB" id="96915at2759"/>
<keyword evidence="1" id="KW-0238">DNA-binding</keyword>
<dbReference type="SMART" id="SM00674">
    <property type="entry name" value="CENPB"/>
    <property type="match status" value="1"/>
</dbReference>
<proteinExistence type="predicted"/>
<reference evidence="4 5" key="1">
    <citation type="submission" date="2013-11" db="EMBL/GenBank/DDBJ databases">
        <title>The Genome Sequence of Phytophthora parasitica P1976.</title>
        <authorList>
            <consortium name="The Broad Institute Genomics Platform"/>
            <person name="Russ C."/>
            <person name="Tyler B."/>
            <person name="Panabieres F."/>
            <person name="Shan W."/>
            <person name="Tripathy S."/>
            <person name="Grunwald N."/>
            <person name="Machado M."/>
            <person name="Johnson C.S."/>
            <person name="Walker B."/>
            <person name="Young S."/>
            <person name="Zeng Q."/>
            <person name="Gargeya S."/>
            <person name="Fitzgerald M."/>
            <person name="Haas B."/>
            <person name="Abouelleil A."/>
            <person name="Allen A.W."/>
            <person name="Alvarado L."/>
            <person name="Arachchi H.M."/>
            <person name="Berlin A.M."/>
            <person name="Chapman S.B."/>
            <person name="Gainer-Dewar J."/>
            <person name="Goldberg J."/>
            <person name="Griggs A."/>
            <person name="Gujja S."/>
            <person name="Hansen M."/>
            <person name="Howarth C."/>
            <person name="Imamovic A."/>
            <person name="Ireland A."/>
            <person name="Larimer J."/>
            <person name="McCowan C."/>
            <person name="Murphy C."/>
            <person name="Pearson M."/>
            <person name="Poon T.W."/>
            <person name="Priest M."/>
            <person name="Roberts A."/>
            <person name="Saif S."/>
            <person name="Shea T."/>
            <person name="Sisk P."/>
            <person name="Sykes S."/>
            <person name="Wortman J."/>
            <person name="Nusbaum C."/>
            <person name="Birren B."/>
        </authorList>
    </citation>
    <scope>NUCLEOTIDE SEQUENCE [LARGE SCALE GENOMIC DNA]</scope>
    <source>
        <strain evidence="4 5">P1976</strain>
    </source>
</reference>
<dbReference type="AlphaFoldDB" id="A0A080ZZB8"/>
<feature type="compositionally biased region" description="Polar residues" evidence="2">
    <location>
        <begin position="166"/>
        <end position="176"/>
    </location>
</feature>
<organism evidence="4 5">
    <name type="scientific">Phytophthora nicotianae P1976</name>
    <dbReference type="NCBI Taxonomy" id="1317066"/>
    <lineage>
        <taxon>Eukaryota</taxon>
        <taxon>Sar</taxon>
        <taxon>Stramenopiles</taxon>
        <taxon>Oomycota</taxon>
        <taxon>Peronosporomycetes</taxon>
        <taxon>Peronosporales</taxon>
        <taxon>Peronosporaceae</taxon>
        <taxon>Phytophthora</taxon>
    </lineage>
</organism>
<gene>
    <name evidence="4" type="ORF">F444_11781</name>
</gene>
<evidence type="ECO:0000256" key="1">
    <source>
        <dbReference type="ARBA" id="ARBA00023125"/>
    </source>
</evidence>
<name>A0A080ZZB8_PHYNI</name>
<dbReference type="GO" id="GO:0003677">
    <property type="term" value="F:DNA binding"/>
    <property type="evidence" value="ECO:0007669"/>
    <property type="project" value="UniProtKB-KW"/>
</dbReference>
<feature type="compositionally biased region" description="Low complexity" evidence="2">
    <location>
        <begin position="182"/>
        <end position="197"/>
    </location>
</feature>